<dbReference type="Gene3D" id="2.40.110.10">
    <property type="entry name" value="Butyryl-CoA Dehydrogenase, subunit A, domain 2"/>
    <property type="match status" value="1"/>
</dbReference>
<dbReference type="Gene3D" id="1.20.140.10">
    <property type="entry name" value="Butyryl-CoA Dehydrogenase, subunit A, domain 3"/>
    <property type="match status" value="2"/>
</dbReference>
<dbReference type="InterPro" id="IPR046373">
    <property type="entry name" value="Acyl-CoA_Oxase/DH_mid-dom_sf"/>
</dbReference>
<dbReference type="InterPro" id="IPR037069">
    <property type="entry name" value="AcylCoA_DH/ox_N_sf"/>
</dbReference>
<evidence type="ECO:0000256" key="3">
    <source>
        <dbReference type="ARBA" id="ARBA00006288"/>
    </source>
</evidence>
<dbReference type="STRING" id="341663.Q0CPK8"/>
<dbReference type="GO" id="GO:0003997">
    <property type="term" value="F:acyl-CoA oxidase activity"/>
    <property type="evidence" value="ECO:0007669"/>
    <property type="project" value="InterPro"/>
</dbReference>
<evidence type="ECO:0000256" key="4">
    <source>
        <dbReference type="ARBA" id="ARBA00022630"/>
    </source>
</evidence>
<dbReference type="InterPro" id="IPR055060">
    <property type="entry name" value="ACOX_C_alpha1"/>
</dbReference>
<evidence type="ECO:0000256" key="6">
    <source>
        <dbReference type="ARBA" id="ARBA00022832"/>
    </source>
</evidence>
<protein>
    <recommendedName>
        <fullName evidence="10">Acyl-coenzyme A oxidase</fullName>
    </recommendedName>
</protein>
<dbReference type="InterPro" id="IPR029320">
    <property type="entry name" value="Acyl-CoA_ox_N"/>
</dbReference>
<proteinExistence type="inferred from homology"/>
<dbReference type="SUPFAM" id="SSF47203">
    <property type="entry name" value="Acyl-CoA dehydrogenase C-terminal domain-like"/>
    <property type="match status" value="2"/>
</dbReference>
<dbReference type="AlphaFoldDB" id="Q0CPK8"/>
<organism evidence="16 17">
    <name type="scientific">Aspergillus terreus (strain NIH 2624 / FGSC A1156)</name>
    <dbReference type="NCBI Taxonomy" id="341663"/>
    <lineage>
        <taxon>Eukaryota</taxon>
        <taxon>Fungi</taxon>
        <taxon>Dikarya</taxon>
        <taxon>Ascomycota</taxon>
        <taxon>Pezizomycotina</taxon>
        <taxon>Eurotiomycetes</taxon>
        <taxon>Eurotiomycetidae</taxon>
        <taxon>Eurotiales</taxon>
        <taxon>Aspergillaceae</taxon>
        <taxon>Aspergillus</taxon>
        <taxon>Aspergillus subgen. Circumdati</taxon>
    </lineage>
</organism>
<keyword evidence="8" id="KW-0443">Lipid metabolism</keyword>
<dbReference type="InterPro" id="IPR009100">
    <property type="entry name" value="AcylCoA_DH/oxidase_NM_dom_sf"/>
</dbReference>
<feature type="domain" description="Acyl-coenzyme A oxidase N-terminal" evidence="14">
    <location>
        <begin position="21"/>
        <end position="140"/>
    </location>
</feature>
<evidence type="ECO:0000256" key="9">
    <source>
        <dbReference type="ARBA" id="ARBA00023140"/>
    </source>
</evidence>
<dbReference type="GO" id="GO:0005777">
    <property type="term" value="C:peroxisome"/>
    <property type="evidence" value="ECO:0007669"/>
    <property type="project" value="UniProtKB-SubCell"/>
</dbReference>
<dbReference type="eggNOG" id="KOG0136">
    <property type="taxonomic scope" value="Eukaryota"/>
</dbReference>
<comment type="subcellular location">
    <subcellularLocation>
        <location evidence="2">Peroxisome</location>
    </subcellularLocation>
</comment>
<dbReference type="PIRSF" id="PIRSF000168">
    <property type="entry name" value="Acyl-CoA_oxidase"/>
    <property type="match status" value="1"/>
</dbReference>
<keyword evidence="9" id="KW-0576">Peroxisome</keyword>
<name>Q0CPK8_ASPTN</name>
<dbReference type="FunFam" id="2.40.110.10:FF:000003">
    <property type="entry name" value="Acyl-coenzyme A oxidase"/>
    <property type="match status" value="1"/>
</dbReference>
<accession>Q0CPK8</accession>
<evidence type="ECO:0000256" key="1">
    <source>
        <dbReference type="ARBA" id="ARBA00001974"/>
    </source>
</evidence>
<feature type="binding site" evidence="12">
    <location>
        <position position="186"/>
    </location>
    <ligand>
        <name>FAD</name>
        <dbReference type="ChEBI" id="CHEBI:57692"/>
    </ligand>
</feature>
<dbReference type="InterPro" id="IPR036250">
    <property type="entry name" value="AcylCo_DH-like_C"/>
</dbReference>
<feature type="active site" description="Proton acceptor" evidence="11">
    <location>
        <position position="436"/>
    </location>
</feature>
<evidence type="ECO:0000313" key="17">
    <source>
        <dbReference type="Proteomes" id="UP000007963"/>
    </source>
</evidence>
<evidence type="ECO:0000256" key="8">
    <source>
        <dbReference type="ARBA" id="ARBA00023098"/>
    </source>
</evidence>
<evidence type="ECO:0000259" key="14">
    <source>
        <dbReference type="Pfam" id="PF14749"/>
    </source>
</evidence>
<comment type="similarity">
    <text evidence="3 10">Belongs to the acyl-CoA oxidase family.</text>
</comment>
<dbReference type="PANTHER" id="PTHR10909:SF250">
    <property type="entry name" value="PEROXISOMAL ACYL-COENZYME A OXIDASE 1"/>
    <property type="match status" value="1"/>
</dbReference>
<dbReference type="EMBL" id="CH476599">
    <property type="protein sequence ID" value="EAU34823.1"/>
    <property type="molecule type" value="Genomic_DNA"/>
</dbReference>
<dbReference type="OMA" id="WNMYNVL"/>
<evidence type="ECO:0000259" key="13">
    <source>
        <dbReference type="Pfam" id="PF01756"/>
    </source>
</evidence>
<reference evidence="17" key="1">
    <citation type="submission" date="2005-09" db="EMBL/GenBank/DDBJ databases">
        <title>Annotation of the Aspergillus terreus NIH2624 genome.</title>
        <authorList>
            <person name="Birren B.W."/>
            <person name="Lander E.S."/>
            <person name="Galagan J.E."/>
            <person name="Nusbaum C."/>
            <person name="Devon K."/>
            <person name="Henn M."/>
            <person name="Ma L.-J."/>
            <person name="Jaffe D.B."/>
            <person name="Butler J."/>
            <person name="Alvarez P."/>
            <person name="Gnerre S."/>
            <person name="Grabherr M."/>
            <person name="Kleber M."/>
            <person name="Mauceli E.W."/>
            <person name="Brockman W."/>
            <person name="Rounsley S."/>
            <person name="Young S.K."/>
            <person name="LaButti K."/>
            <person name="Pushparaj V."/>
            <person name="DeCaprio D."/>
            <person name="Crawford M."/>
            <person name="Koehrsen M."/>
            <person name="Engels R."/>
            <person name="Montgomery P."/>
            <person name="Pearson M."/>
            <person name="Howarth C."/>
            <person name="Larson L."/>
            <person name="Luoma S."/>
            <person name="White J."/>
            <person name="Alvarado L."/>
            <person name="Kodira C.D."/>
            <person name="Zeng Q."/>
            <person name="Oleary S."/>
            <person name="Yandava C."/>
            <person name="Denning D.W."/>
            <person name="Nierman W.C."/>
            <person name="Milne T."/>
            <person name="Madden K."/>
        </authorList>
    </citation>
    <scope>NUCLEOTIDE SEQUENCE [LARGE SCALE GENOMIC DNA]</scope>
    <source>
        <strain evidence="17">NIH 2624 / FGSC A1156</strain>
    </source>
</reference>
<evidence type="ECO:0000256" key="5">
    <source>
        <dbReference type="ARBA" id="ARBA00022827"/>
    </source>
</evidence>
<evidence type="ECO:0000259" key="15">
    <source>
        <dbReference type="Pfam" id="PF22924"/>
    </source>
</evidence>
<dbReference type="GO" id="GO:0071949">
    <property type="term" value="F:FAD binding"/>
    <property type="evidence" value="ECO:0007669"/>
    <property type="project" value="InterPro"/>
</dbReference>
<dbReference type="HOGENOM" id="CLU_014629_3_1_1"/>
<dbReference type="GO" id="GO:0055088">
    <property type="term" value="P:lipid homeostasis"/>
    <property type="evidence" value="ECO:0007669"/>
    <property type="project" value="TreeGrafter"/>
</dbReference>
<evidence type="ECO:0000256" key="2">
    <source>
        <dbReference type="ARBA" id="ARBA00004275"/>
    </source>
</evidence>
<dbReference type="GeneID" id="4320086"/>
<dbReference type="InterPro" id="IPR002655">
    <property type="entry name" value="Acyl-CoA_oxidase_C"/>
</dbReference>
<comment type="cofactor">
    <cofactor evidence="1">
        <name>FAD</name>
        <dbReference type="ChEBI" id="CHEBI:57692"/>
    </cofactor>
</comment>
<keyword evidence="6" id="KW-0276">Fatty acid metabolism</keyword>
<dbReference type="Pfam" id="PF14749">
    <property type="entry name" value="Acyl-CoA_ox_N"/>
    <property type="match status" value="1"/>
</dbReference>
<evidence type="ECO:0000256" key="12">
    <source>
        <dbReference type="PIRSR" id="PIRSR000168-2"/>
    </source>
</evidence>
<evidence type="ECO:0000256" key="11">
    <source>
        <dbReference type="PIRSR" id="PIRSR000168-1"/>
    </source>
</evidence>
<dbReference type="PANTHER" id="PTHR10909">
    <property type="entry name" value="ELECTRON TRANSPORT OXIDOREDUCTASE"/>
    <property type="match status" value="1"/>
</dbReference>
<sequence length="686" mass="76537">MAPQTKQMALLAHARENSTFDSQKLTTIIYDNEENVASRRAAFARVEAALGLDDNMKLPRLYEGLDREGLYIEGVRRARATTQDMLAHNHEHFKSLTERYHLANSSPFGMNFLMFRKTIELQATDAQKRYWLPLIDQMKVNGAYVQTELGHGTFVRGIETTATFDETSGGFIIDSPTLTATKYWPGGLGISCTHVVVAARLRTHGQDHGMHWFVVQIRSLEDYAPVEGVELGDVGMKMAYNGTCNGYARFRRLRVPRDSLLAAHAEVLPDGTYICRSNPAELSKRLYATMLDVRCVMIKCAGFSLAQALTVTTRYSVVREQGKPMFANGDAPEVALLAYKSQHYRLLTLISQAYAILFASKSFDEVYHGFVPERARGHLDRLSYIHGLSTGLKAWATTIASAGAEEARKMCGGHGYVALSGLPDMVATVSATATFEGDNYVMWQQLVRYLFKQIHASCSAAAVDAEMQEYLEGLKPYLREKGSRFQPNTDRLYDPATLLSIFRHRSHRLLAMAHVLVTRESEETTLADAWNKHMMILLSAGHAYAEYIILRAFQDWASKVQTIEPSLHLPVSRLCTLFALTTIVSPVSTFYAVPFTEDGVLSLDQLMHMRATINDLLALLLPDIVALTDAWDFTDASLCSALGCRDGNAYERLMSWTRQLPVNHGDVGGKFWDGEAGIGNVLRTKL</sequence>
<feature type="binding site" evidence="12">
    <location>
        <position position="147"/>
    </location>
    <ligand>
        <name>FAD</name>
        <dbReference type="ChEBI" id="CHEBI:57692"/>
    </ligand>
</feature>
<dbReference type="Proteomes" id="UP000007963">
    <property type="component" value="Unassembled WGS sequence"/>
</dbReference>
<evidence type="ECO:0000313" key="16">
    <source>
        <dbReference type="EMBL" id="EAU34823.1"/>
    </source>
</evidence>
<keyword evidence="5 10" id="KW-0274">FAD</keyword>
<dbReference type="Pfam" id="PF22924">
    <property type="entry name" value="ACOX_C_alpha1"/>
    <property type="match status" value="1"/>
</dbReference>
<dbReference type="VEuPathDB" id="FungiDB:ATEG_04376"/>
<dbReference type="Pfam" id="PF01756">
    <property type="entry name" value="ACOX"/>
    <property type="match status" value="1"/>
</dbReference>
<evidence type="ECO:0000256" key="10">
    <source>
        <dbReference type="PIRNR" id="PIRNR000168"/>
    </source>
</evidence>
<feature type="domain" description="Acyl-CoA oxidase C-terminal" evidence="13">
    <location>
        <begin position="494"/>
        <end position="666"/>
    </location>
</feature>
<dbReference type="RefSeq" id="XP_001213554.1">
    <property type="nucleotide sequence ID" value="XM_001213554.1"/>
</dbReference>
<dbReference type="UniPathway" id="UPA00661"/>
<dbReference type="Gene3D" id="1.10.540.10">
    <property type="entry name" value="Acyl-CoA dehydrogenase/oxidase, N-terminal domain"/>
    <property type="match status" value="1"/>
</dbReference>
<dbReference type="SUPFAM" id="SSF56645">
    <property type="entry name" value="Acyl-CoA dehydrogenase NM domain-like"/>
    <property type="match status" value="1"/>
</dbReference>
<dbReference type="InterPro" id="IPR012258">
    <property type="entry name" value="Acyl-CoA_oxidase"/>
</dbReference>
<feature type="domain" description="Acyl-CoA oxidase C-alpha1" evidence="15">
    <location>
        <begin position="287"/>
        <end position="450"/>
    </location>
</feature>
<dbReference type="GO" id="GO:0033540">
    <property type="term" value="P:fatty acid beta-oxidation using acyl-CoA oxidase"/>
    <property type="evidence" value="ECO:0007669"/>
    <property type="project" value="UniProtKB-UniPathway"/>
</dbReference>
<keyword evidence="7" id="KW-0560">Oxidoreductase</keyword>
<dbReference type="OrthoDB" id="538336at2759"/>
<dbReference type="GO" id="GO:0005504">
    <property type="term" value="F:fatty acid binding"/>
    <property type="evidence" value="ECO:0007669"/>
    <property type="project" value="TreeGrafter"/>
</dbReference>
<gene>
    <name evidence="16" type="ORF">ATEG_04376</name>
</gene>
<dbReference type="FunFam" id="1.20.140.10:FF:000007">
    <property type="entry name" value="Acyl-coenzyme A oxidase"/>
    <property type="match status" value="1"/>
</dbReference>
<keyword evidence="4 10" id="KW-0285">Flavoprotein</keyword>
<evidence type="ECO:0000256" key="7">
    <source>
        <dbReference type="ARBA" id="ARBA00023002"/>
    </source>
</evidence>